<evidence type="ECO:0000256" key="10">
    <source>
        <dbReference type="ARBA" id="ARBA00033171"/>
    </source>
</evidence>
<comment type="function">
    <text evidence="1">Responsible for the formation of the pyrimidine heterocycle in the thiamine biosynthesis pathway. Catalyzes the formation of hydroxymethylpyrimidine phosphate (HMP-P) from histidine and pyridoxal phosphate (PLP). The protein uses PLP and the active site histidine to form HMP-P, generating an inactive enzyme. The enzyme can only undergo a single turnover, which suggests it is a suicide enzyme.</text>
</comment>
<sequence length="386" mass="40372">MSLSLFRSCSRTRTRSRTSAAVAVLLATSLLAACSGDSGGSGGSADTSGSAGDSAEPTRVRFGLPTQMGANNSPMAVAEHLGYFDEEGIDLEIVHTTDSTSIVQGINTGALEIGSTPPEPLWQAIESGSDLQLVYNYIRQQTGSIVSLADGPIQDLSDLEGASIGQSSLGSSNLLLANGILDSVGFTEGEDFDNIAVGTGAAALQALEADQVQALSLWDTEYAAFEATGVELNYFTTPEVASLFSTTYFTSPDYLEASPDVVEGFGRAMAKATLFTATNPEAALRIMYEDFPATRLAGVSEDEQLATDLTALERRIELLTADDPEGTATWGAYAPEAVTAWATFAVDSGIVPAEIDAQAHVQNLLVEGYNDFDGEAVVAEAAGWTE</sequence>
<keyword evidence="8" id="KW-0784">Thiamine biosynthesis</keyword>
<feature type="region of interest" description="Disordered" evidence="12">
    <location>
        <begin position="37"/>
        <end position="59"/>
    </location>
</feature>
<evidence type="ECO:0000256" key="11">
    <source>
        <dbReference type="ARBA" id="ARBA00048179"/>
    </source>
</evidence>
<evidence type="ECO:0000313" key="15">
    <source>
        <dbReference type="EMBL" id="TGO05072.1"/>
    </source>
</evidence>
<keyword evidence="16" id="KW-1185">Reference proteome</keyword>
<dbReference type="PROSITE" id="PS51257">
    <property type="entry name" value="PROKAR_LIPOPROTEIN"/>
    <property type="match status" value="1"/>
</dbReference>
<evidence type="ECO:0000259" key="14">
    <source>
        <dbReference type="Pfam" id="PF09084"/>
    </source>
</evidence>
<dbReference type="PANTHER" id="PTHR31528">
    <property type="entry name" value="4-AMINO-5-HYDROXYMETHYL-2-METHYLPYRIMIDINE PHOSPHATE SYNTHASE THI11-RELATED"/>
    <property type="match status" value="1"/>
</dbReference>
<comment type="subunit">
    <text evidence="4">Homodimer.</text>
</comment>
<comment type="similarity">
    <text evidence="3">Belongs to the NMT1/THI5 family.</text>
</comment>
<dbReference type="RefSeq" id="WP_135849131.1">
    <property type="nucleotide sequence ID" value="NZ_RHPJ01000002.1"/>
</dbReference>
<comment type="catalytic activity">
    <reaction evidence="11">
        <text>N(6)-(pyridoxal phosphate)-L-lysyl-[4-amino-5-hydroxymethyl-2-methylpyrimidine phosphate synthase] + L-histidyl-[4-amino-5-hydroxymethyl-2-methylpyrimidine phosphate synthase] + 2 Fe(3+) + 4 H2O = L-lysyl-[4-amino-5-hydroxymethyl-2-methylpyrimidine phosphate synthase] + (2S)-2-amino-5-hydroxy-4-oxopentanoyl-[4-amino-5-hydroxymethyl-2-methylpyrimidine phosphate synthase] + 4-amino-2-methyl-5-(phosphooxymethyl)pyrimidine + 3-oxopropanoate + 2 Fe(2+) + 2 H(+)</text>
        <dbReference type="Rhea" id="RHEA:65756"/>
        <dbReference type="Rhea" id="RHEA-COMP:16892"/>
        <dbReference type="Rhea" id="RHEA-COMP:16893"/>
        <dbReference type="Rhea" id="RHEA-COMP:16894"/>
        <dbReference type="Rhea" id="RHEA-COMP:16895"/>
        <dbReference type="ChEBI" id="CHEBI:15377"/>
        <dbReference type="ChEBI" id="CHEBI:15378"/>
        <dbReference type="ChEBI" id="CHEBI:29033"/>
        <dbReference type="ChEBI" id="CHEBI:29034"/>
        <dbReference type="ChEBI" id="CHEBI:29969"/>
        <dbReference type="ChEBI" id="CHEBI:29979"/>
        <dbReference type="ChEBI" id="CHEBI:33190"/>
        <dbReference type="ChEBI" id="CHEBI:58354"/>
        <dbReference type="ChEBI" id="CHEBI:143915"/>
        <dbReference type="ChEBI" id="CHEBI:157692"/>
    </reaction>
    <physiologicalReaction direction="left-to-right" evidence="11">
        <dbReference type="Rhea" id="RHEA:65757"/>
    </physiologicalReaction>
</comment>
<dbReference type="AlphaFoldDB" id="A0A4Z1E2X9"/>
<evidence type="ECO:0000313" key="16">
    <source>
        <dbReference type="Proteomes" id="UP000297318"/>
    </source>
</evidence>
<dbReference type="EMBL" id="RHPJ01000002">
    <property type="protein sequence ID" value="TGO05072.1"/>
    <property type="molecule type" value="Genomic_DNA"/>
</dbReference>
<evidence type="ECO:0000256" key="2">
    <source>
        <dbReference type="ARBA" id="ARBA00004948"/>
    </source>
</evidence>
<evidence type="ECO:0000256" key="1">
    <source>
        <dbReference type="ARBA" id="ARBA00003469"/>
    </source>
</evidence>
<feature type="chain" id="PRO_5039036196" description="Thiamine pyrimidine synthase" evidence="13">
    <location>
        <begin position="33"/>
        <end position="386"/>
    </location>
</feature>
<evidence type="ECO:0000256" key="6">
    <source>
        <dbReference type="ARBA" id="ARBA00022723"/>
    </source>
</evidence>
<evidence type="ECO:0000256" key="12">
    <source>
        <dbReference type="SAM" id="MobiDB-lite"/>
    </source>
</evidence>
<dbReference type="SUPFAM" id="SSF53850">
    <property type="entry name" value="Periplasmic binding protein-like II"/>
    <property type="match status" value="1"/>
</dbReference>
<name>A0A4Z1E2X9_9MICO</name>
<evidence type="ECO:0000256" key="7">
    <source>
        <dbReference type="ARBA" id="ARBA00022898"/>
    </source>
</evidence>
<dbReference type="Pfam" id="PF09084">
    <property type="entry name" value="NMT1"/>
    <property type="match status" value="1"/>
</dbReference>
<keyword evidence="5" id="KW-0808">Transferase</keyword>
<feature type="compositionally biased region" description="Low complexity" evidence="12">
    <location>
        <begin position="44"/>
        <end position="55"/>
    </location>
</feature>
<keyword evidence="7" id="KW-0663">Pyridoxal phosphate</keyword>
<dbReference type="PANTHER" id="PTHR31528:SF1">
    <property type="entry name" value="4-AMINO-5-HYDROXYMETHYL-2-METHYLPYRIMIDINE PHOSPHATE SYNTHASE THI11-RELATED"/>
    <property type="match status" value="1"/>
</dbReference>
<dbReference type="Gene3D" id="3.40.190.10">
    <property type="entry name" value="Periplasmic binding protein-like II"/>
    <property type="match status" value="2"/>
</dbReference>
<keyword evidence="9" id="KW-0408">Iron</keyword>
<keyword evidence="13" id="KW-0732">Signal</keyword>
<reference evidence="15 16" key="1">
    <citation type="submission" date="2018-11" db="EMBL/GenBank/DDBJ databases">
        <title>Complete genome sequencing of the Actinobacteria Serinibacter sp. K3-2.</title>
        <authorList>
            <person name="Rakitin A.L."/>
            <person name="Beletsky A.V."/>
            <person name="Mardanov A.V."/>
            <person name="Ravin N.V."/>
            <person name="Gromova A.S."/>
            <person name="Filippova S.N."/>
            <person name="Gal'Chenko V.F."/>
        </authorList>
    </citation>
    <scope>NUCLEOTIDE SEQUENCE [LARGE SCALE GENOMIC DNA]</scope>
    <source>
        <strain evidence="15 16">K3-2</strain>
    </source>
</reference>
<dbReference type="Proteomes" id="UP000297318">
    <property type="component" value="Unassembled WGS sequence"/>
</dbReference>
<comment type="caution">
    <text evidence="15">The sequence shown here is derived from an EMBL/GenBank/DDBJ whole genome shotgun (WGS) entry which is preliminary data.</text>
</comment>
<gene>
    <name evidence="15" type="ORF">SERN_1076</name>
</gene>
<keyword evidence="6" id="KW-0479">Metal-binding</keyword>
<proteinExistence type="inferred from homology"/>
<dbReference type="GO" id="GO:0009228">
    <property type="term" value="P:thiamine biosynthetic process"/>
    <property type="evidence" value="ECO:0007669"/>
    <property type="project" value="UniProtKB-KW"/>
</dbReference>
<accession>A0A4Z1E2X9</accession>
<feature type="domain" description="SsuA/THI5-like" evidence="14">
    <location>
        <begin position="72"/>
        <end position="283"/>
    </location>
</feature>
<dbReference type="GO" id="GO:0046872">
    <property type="term" value="F:metal ion binding"/>
    <property type="evidence" value="ECO:0007669"/>
    <property type="project" value="UniProtKB-KW"/>
</dbReference>
<evidence type="ECO:0000256" key="9">
    <source>
        <dbReference type="ARBA" id="ARBA00023004"/>
    </source>
</evidence>
<organism evidence="15 16">
    <name type="scientific">Serinibacter arcticus</name>
    <dbReference type="NCBI Taxonomy" id="1655435"/>
    <lineage>
        <taxon>Bacteria</taxon>
        <taxon>Bacillati</taxon>
        <taxon>Actinomycetota</taxon>
        <taxon>Actinomycetes</taxon>
        <taxon>Micrococcales</taxon>
        <taxon>Beutenbergiaceae</taxon>
        <taxon>Serinibacter</taxon>
    </lineage>
</organism>
<evidence type="ECO:0000256" key="8">
    <source>
        <dbReference type="ARBA" id="ARBA00022977"/>
    </source>
</evidence>
<protein>
    <recommendedName>
        <fullName evidence="10">Thiamine pyrimidine synthase</fullName>
    </recommendedName>
</protein>
<dbReference type="InterPro" id="IPR027939">
    <property type="entry name" value="NMT1/THI5"/>
</dbReference>
<feature type="signal peptide" evidence="13">
    <location>
        <begin position="1"/>
        <end position="32"/>
    </location>
</feature>
<dbReference type="OrthoDB" id="174578at2"/>
<evidence type="ECO:0000256" key="4">
    <source>
        <dbReference type="ARBA" id="ARBA00011738"/>
    </source>
</evidence>
<dbReference type="InterPro" id="IPR015168">
    <property type="entry name" value="SsuA/THI5"/>
</dbReference>
<evidence type="ECO:0000256" key="5">
    <source>
        <dbReference type="ARBA" id="ARBA00022679"/>
    </source>
</evidence>
<evidence type="ECO:0000256" key="13">
    <source>
        <dbReference type="SAM" id="SignalP"/>
    </source>
</evidence>
<dbReference type="GO" id="GO:0016740">
    <property type="term" value="F:transferase activity"/>
    <property type="evidence" value="ECO:0007669"/>
    <property type="project" value="UniProtKB-KW"/>
</dbReference>
<evidence type="ECO:0000256" key="3">
    <source>
        <dbReference type="ARBA" id="ARBA00009406"/>
    </source>
</evidence>
<comment type="pathway">
    <text evidence="2">Cofactor biosynthesis; thiamine diphosphate biosynthesis.</text>
</comment>